<dbReference type="EMBL" id="JRNN01000073">
    <property type="protein sequence ID" value="KGF34077.1"/>
    <property type="molecule type" value="Genomic_DNA"/>
</dbReference>
<keyword evidence="2" id="KW-0812">Transmembrane</keyword>
<dbReference type="Pfam" id="PF18174">
    <property type="entry name" value="HU-CCDC81_bac_1"/>
    <property type="match status" value="1"/>
</dbReference>
<evidence type="ECO:0000256" key="2">
    <source>
        <dbReference type="SAM" id="Phobius"/>
    </source>
</evidence>
<dbReference type="AlphaFoldDB" id="A0A096ATY4"/>
<reference evidence="4 5" key="1">
    <citation type="submission" date="2014-07" db="EMBL/GenBank/DDBJ databases">
        <authorList>
            <person name="McCorrison J."/>
            <person name="Sanka R."/>
            <person name="Torralba M."/>
            <person name="Gillis M."/>
            <person name="Haft D.H."/>
            <person name="Methe B."/>
            <person name="Sutton G."/>
            <person name="Nelson K.E."/>
        </authorList>
    </citation>
    <scope>NUCLEOTIDE SEQUENCE [LARGE SCALE GENOMIC DNA]</scope>
    <source>
        <strain evidence="4 5">DNF00853</strain>
    </source>
</reference>
<comment type="caution">
    <text evidence="4">The sequence shown here is derived from an EMBL/GenBank/DDBJ whole genome shotgun (WGS) entry which is preliminary data.</text>
</comment>
<dbReference type="InterPro" id="IPR007730">
    <property type="entry name" value="SPOR-like_dom"/>
</dbReference>
<dbReference type="InterPro" id="IPR040495">
    <property type="entry name" value="HU-CCDC81_bac_1"/>
</dbReference>
<dbReference type="GO" id="GO:0042834">
    <property type="term" value="F:peptidoglycan binding"/>
    <property type="evidence" value="ECO:0007669"/>
    <property type="project" value="InterPro"/>
</dbReference>
<dbReference type="Gene3D" id="3.30.70.1070">
    <property type="entry name" value="Sporulation related repeat"/>
    <property type="match status" value="1"/>
</dbReference>
<sequence>MIELEKHIETLLLDNDCVIIPNFGGFMAHPVHAHYEEQDQLYYPPLRTIGFNPQLTINDSLLAQSYVDVYDISYPEALRRIEREVIEIKEHLSNEGQFHLSDIGTLHYNNSEGIFTFVPCEAGILTPTLYGLSSLDIAPISSVTSTQQATQTSFIEQAESQLNKADHADTSKPSEEQLMPAEVKLPDTDDDSGKTIRVKVSFIRNLVAACLVAVAFFLFPATLNHQGNNAKLFGNIDTSLLYHIMPKDIITGSVDVPNDAPERTEAKPILKETKAAEPIKKEVEEKTTAYVIVLASRVTVRNAKAYVEKLHQAGYTQARVYIKDKTTRVIYGQYETERAACKTLDNLQNQKEFADGWVLKLSPISPH</sequence>
<keyword evidence="2" id="KW-0472">Membrane</keyword>
<evidence type="ECO:0000259" key="3">
    <source>
        <dbReference type="PROSITE" id="PS51724"/>
    </source>
</evidence>
<dbReference type="PROSITE" id="PS51724">
    <property type="entry name" value="SPOR"/>
    <property type="match status" value="1"/>
</dbReference>
<organism evidence="4 5">
    <name type="scientific">Hoylesella buccalis DNF00853</name>
    <dbReference type="NCBI Taxonomy" id="1401074"/>
    <lineage>
        <taxon>Bacteria</taxon>
        <taxon>Pseudomonadati</taxon>
        <taxon>Bacteroidota</taxon>
        <taxon>Bacteroidia</taxon>
        <taxon>Bacteroidales</taxon>
        <taxon>Prevotellaceae</taxon>
        <taxon>Hoylesella</taxon>
    </lineage>
</organism>
<feature type="transmembrane region" description="Helical" evidence="2">
    <location>
        <begin position="202"/>
        <end position="223"/>
    </location>
</feature>
<feature type="domain" description="SPOR" evidence="3">
    <location>
        <begin position="284"/>
        <end position="361"/>
    </location>
</feature>
<feature type="region of interest" description="Disordered" evidence="1">
    <location>
        <begin position="160"/>
        <end position="179"/>
    </location>
</feature>
<accession>A0A096ATY4</accession>
<dbReference type="OrthoDB" id="653949at2"/>
<dbReference type="RefSeq" id="WP_036873711.1">
    <property type="nucleotide sequence ID" value="NZ_JRNN01000073.1"/>
</dbReference>
<dbReference type="Pfam" id="PF05036">
    <property type="entry name" value="SPOR"/>
    <property type="match status" value="1"/>
</dbReference>
<feature type="compositionally biased region" description="Basic and acidic residues" evidence="1">
    <location>
        <begin position="164"/>
        <end position="175"/>
    </location>
</feature>
<evidence type="ECO:0000313" key="5">
    <source>
        <dbReference type="Proteomes" id="UP000029556"/>
    </source>
</evidence>
<protein>
    <submittedName>
        <fullName evidence="4">Sporulation protein</fullName>
    </submittedName>
</protein>
<proteinExistence type="predicted"/>
<dbReference type="InterPro" id="IPR036680">
    <property type="entry name" value="SPOR-like_sf"/>
</dbReference>
<dbReference type="SUPFAM" id="SSF110997">
    <property type="entry name" value="Sporulation related repeat"/>
    <property type="match status" value="1"/>
</dbReference>
<evidence type="ECO:0000313" key="4">
    <source>
        <dbReference type="EMBL" id="KGF34077.1"/>
    </source>
</evidence>
<gene>
    <name evidence="4" type="ORF">HMPREF2137_09050</name>
</gene>
<dbReference type="Pfam" id="PF18175">
    <property type="entry name" value="HU-CCDC81_bac_2"/>
    <property type="match status" value="1"/>
</dbReference>
<keyword evidence="2" id="KW-1133">Transmembrane helix</keyword>
<evidence type="ECO:0000256" key="1">
    <source>
        <dbReference type="SAM" id="MobiDB-lite"/>
    </source>
</evidence>
<dbReference type="Proteomes" id="UP000029556">
    <property type="component" value="Unassembled WGS sequence"/>
</dbReference>
<name>A0A096ATY4_9BACT</name>
<dbReference type="InterPro" id="IPR041268">
    <property type="entry name" value="HU-CCDC81_bac_2"/>
</dbReference>